<dbReference type="EMBL" id="DVJO01000147">
    <property type="protein sequence ID" value="HIS83268.1"/>
    <property type="molecule type" value="Genomic_DNA"/>
</dbReference>
<reference evidence="3" key="1">
    <citation type="submission" date="2020-10" db="EMBL/GenBank/DDBJ databases">
        <authorList>
            <person name="Gilroy R."/>
        </authorList>
    </citation>
    <scope>NUCLEOTIDE SEQUENCE</scope>
    <source>
        <strain evidence="3">CHK152-2994</strain>
    </source>
</reference>
<evidence type="ECO:0000259" key="2">
    <source>
        <dbReference type="Pfam" id="PF11495"/>
    </source>
</evidence>
<proteinExistence type="predicted"/>
<dbReference type="InterPro" id="IPR002831">
    <property type="entry name" value="Tscrpt_reg_TrmB_N"/>
</dbReference>
<name>A0A9D1FWL3_9BACT</name>
<sequence length="272" mass="31541">MGDLIESLKEIGLNSYEAKVYVALLKKYPATGYEISKLADIPQSRAYDTLKALENSQIVMSSNTKPVTYTPIKPKELTKRYKRKITSTLDFLEKKLPNVKEDYTEPILTVNGSLDIREKLIEIIKNARKEIYLEIWSQDFKYIENDLLDGYNRGLDIKIVGYDNFECMFGTVFKHSGAREIEHSIGGRMVFIAADNSEGLFGKIESKKNENVTSIWTKNTDIVFLIKEFIVHDMYLIDIEEQFPEQLRYFYGKGWKRLKDKVLGFNSSFKIH</sequence>
<comment type="caution">
    <text evidence="3">The sequence shown here is derived from an EMBL/GenBank/DDBJ whole genome shotgun (WGS) entry which is preliminary data.</text>
</comment>
<dbReference type="InterPro" id="IPR051797">
    <property type="entry name" value="TrmB-like"/>
</dbReference>
<gene>
    <name evidence="3" type="ORF">IAD41_06670</name>
</gene>
<dbReference type="Pfam" id="PF01978">
    <property type="entry name" value="TrmB"/>
    <property type="match status" value="1"/>
</dbReference>
<dbReference type="InterPro" id="IPR036388">
    <property type="entry name" value="WH-like_DNA-bd_sf"/>
</dbReference>
<dbReference type="InterPro" id="IPR021586">
    <property type="entry name" value="Tscrpt_reg_TrmB_C"/>
</dbReference>
<dbReference type="Pfam" id="PF11495">
    <property type="entry name" value="Regulator_TrmB"/>
    <property type="match status" value="1"/>
</dbReference>
<dbReference type="CDD" id="cd09124">
    <property type="entry name" value="PLDc_like_TrmB_middle"/>
    <property type="match status" value="1"/>
</dbReference>
<dbReference type="InterPro" id="IPR036390">
    <property type="entry name" value="WH_DNA-bd_sf"/>
</dbReference>
<accession>A0A9D1FWL3</accession>
<feature type="domain" description="Transcription regulator TrmB N-terminal" evidence="1">
    <location>
        <begin position="8"/>
        <end position="75"/>
    </location>
</feature>
<dbReference type="PANTHER" id="PTHR34293:SF1">
    <property type="entry name" value="HTH-TYPE TRANSCRIPTIONAL REGULATOR TRMBL2"/>
    <property type="match status" value="1"/>
</dbReference>
<organism evidence="3 4">
    <name type="scientific">Candidatus Scatenecus faecavium</name>
    <dbReference type="NCBI Taxonomy" id="2840915"/>
    <lineage>
        <taxon>Bacteria</taxon>
        <taxon>Candidatus Scatenecus</taxon>
    </lineage>
</organism>
<dbReference type="Proteomes" id="UP000824139">
    <property type="component" value="Unassembled WGS sequence"/>
</dbReference>
<evidence type="ECO:0000313" key="4">
    <source>
        <dbReference type="Proteomes" id="UP000824139"/>
    </source>
</evidence>
<dbReference type="PANTHER" id="PTHR34293">
    <property type="entry name" value="HTH-TYPE TRANSCRIPTIONAL REGULATOR TRMBL2"/>
    <property type="match status" value="1"/>
</dbReference>
<reference evidence="3" key="2">
    <citation type="journal article" date="2021" name="PeerJ">
        <title>Extensive microbial diversity within the chicken gut microbiome revealed by metagenomics and culture.</title>
        <authorList>
            <person name="Gilroy R."/>
            <person name="Ravi A."/>
            <person name="Getino M."/>
            <person name="Pursley I."/>
            <person name="Horton D.L."/>
            <person name="Alikhan N.F."/>
            <person name="Baker D."/>
            <person name="Gharbi K."/>
            <person name="Hall N."/>
            <person name="Watson M."/>
            <person name="Adriaenssens E.M."/>
            <person name="Foster-Nyarko E."/>
            <person name="Jarju S."/>
            <person name="Secka A."/>
            <person name="Antonio M."/>
            <person name="Oren A."/>
            <person name="Chaudhuri R.R."/>
            <person name="La Ragione R."/>
            <person name="Hildebrand F."/>
            <person name="Pallen M.J."/>
        </authorList>
    </citation>
    <scope>NUCLEOTIDE SEQUENCE</scope>
    <source>
        <strain evidence="3">CHK152-2994</strain>
    </source>
</reference>
<dbReference type="AlphaFoldDB" id="A0A9D1FWL3"/>
<evidence type="ECO:0000313" key="3">
    <source>
        <dbReference type="EMBL" id="HIS83268.1"/>
    </source>
</evidence>
<evidence type="ECO:0000259" key="1">
    <source>
        <dbReference type="Pfam" id="PF01978"/>
    </source>
</evidence>
<dbReference type="SUPFAM" id="SSF46785">
    <property type="entry name" value="Winged helix' DNA-binding domain"/>
    <property type="match status" value="1"/>
</dbReference>
<dbReference type="Gene3D" id="1.10.10.10">
    <property type="entry name" value="Winged helix-like DNA-binding domain superfamily/Winged helix DNA-binding domain"/>
    <property type="match status" value="1"/>
</dbReference>
<protein>
    <submittedName>
        <fullName evidence="3">TrmB family transcriptional regulator</fullName>
    </submittedName>
</protein>
<feature type="domain" description="Transcription regulator TrmB C-terminal" evidence="2">
    <location>
        <begin position="109"/>
        <end position="229"/>
    </location>
</feature>
<dbReference type="SUPFAM" id="SSF56024">
    <property type="entry name" value="Phospholipase D/nuclease"/>
    <property type="match status" value="1"/>
</dbReference>